<accession>A0A8H9Z1I3</accession>
<name>A0A8H9Z1I3_9PSED</name>
<reference evidence="1" key="1">
    <citation type="journal article" date="2020" name="Microorganisms">
        <title>Reliable Identification of Environmental Pseudomonas Isolates Using the rpoD Gene.</title>
        <authorList>
            <consortium name="The Broad Institute Genome Sequencing Platform"/>
            <person name="Girard L."/>
            <person name="Lood C."/>
            <person name="Rokni-Zadeh H."/>
            <person name="van Noort V."/>
            <person name="Lavigne R."/>
            <person name="De Mot R."/>
        </authorList>
    </citation>
    <scope>NUCLEOTIDE SEQUENCE [LARGE SCALE GENOMIC DNA]</scope>
    <source>
        <strain evidence="1">SWRI145</strain>
    </source>
</reference>
<evidence type="ECO:0000313" key="1">
    <source>
        <dbReference type="EMBL" id="MBC3297540.1"/>
    </source>
</evidence>
<dbReference type="EMBL" id="JABWQF010000034">
    <property type="protein sequence ID" value="MBC3297540.1"/>
    <property type="molecule type" value="Genomic_DNA"/>
</dbReference>
<comment type="caution">
    <text evidence="1">The sequence shown here is derived from an EMBL/GenBank/DDBJ whole genome shotgun (WGS) entry which is preliminary data.</text>
</comment>
<dbReference type="AlphaFoldDB" id="A0A8H9Z1I3"/>
<sequence>MLREMNDIDRDGLRRLTLGEINMARTLYSFSIRYNEVWIHRASYLPFNMQASNYAMTPNGEMYFQEGVYESDFSRPFLKLDRVGGQHIFLHEMMHVWQHQRGMMVRTRGAFSWAVNYNYELNKPNLMDYGIENQACIVSDYWLLKTYGFGNRSDLYRLKDYDPSEPTPQLMARYQKILGSFPQ</sequence>
<protein>
    <submittedName>
        <fullName evidence="1">Type IV secretion protein Rhs</fullName>
    </submittedName>
</protein>
<organism evidence="1">
    <name type="scientific">Pseudomonas tritici</name>
    <dbReference type="NCBI Taxonomy" id="2745518"/>
    <lineage>
        <taxon>Bacteria</taxon>
        <taxon>Pseudomonadati</taxon>
        <taxon>Pseudomonadota</taxon>
        <taxon>Gammaproteobacteria</taxon>
        <taxon>Pseudomonadales</taxon>
        <taxon>Pseudomonadaceae</taxon>
        <taxon>Pseudomonas</taxon>
    </lineage>
</organism>
<gene>
    <name evidence="1" type="ORF">HU722_39020</name>
</gene>
<proteinExistence type="predicted"/>